<protein>
    <submittedName>
        <fullName evidence="1">Uncharacterized protein</fullName>
    </submittedName>
</protein>
<sequence>MGINYSHVMCAASNKDKTCAQFPPIPYLVYQHNIKNKTPQQIQSYVCGTREGRPVQCCNPWDPAANDVVTEAPMLRSLKNQEGQYTEFQICDCQTPACENQYCPVNQGFARPTQYELCKARPVDPANRIRLSEHVYKVVAANTYTNCYQLC</sequence>
<organism evidence="1">
    <name type="scientific">viral metagenome</name>
    <dbReference type="NCBI Taxonomy" id="1070528"/>
    <lineage>
        <taxon>unclassified sequences</taxon>
        <taxon>metagenomes</taxon>
        <taxon>organismal metagenomes</taxon>
    </lineage>
</organism>
<evidence type="ECO:0000313" key="1">
    <source>
        <dbReference type="EMBL" id="QHS92277.1"/>
    </source>
</evidence>
<dbReference type="EMBL" id="MN739177">
    <property type="protein sequence ID" value="QHS92277.1"/>
    <property type="molecule type" value="Genomic_DNA"/>
</dbReference>
<proteinExistence type="predicted"/>
<name>A0A6C0BIT1_9ZZZZ</name>
<reference evidence="1" key="1">
    <citation type="journal article" date="2020" name="Nature">
        <title>Giant virus diversity and host interactions through global metagenomics.</title>
        <authorList>
            <person name="Schulz F."/>
            <person name="Roux S."/>
            <person name="Paez-Espino D."/>
            <person name="Jungbluth S."/>
            <person name="Walsh D.A."/>
            <person name="Denef V.J."/>
            <person name="McMahon K.D."/>
            <person name="Konstantinidis K.T."/>
            <person name="Eloe-Fadrosh E.A."/>
            <person name="Kyrpides N.C."/>
            <person name="Woyke T."/>
        </authorList>
    </citation>
    <scope>NUCLEOTIDE SEQUENCE</scope>
    <source>
        <strain evidence="1">GVMAG-M-3300014204-73</strain>
    </source>
</reference>
<dbReference type="AlphaFoldDB" id="A0A6C0BIT1"/>
<accession>A0A6C0BIT1</accession>